<dbReference type="AlphaFoldDB" id="A0A2P5AGF3"/>
<dbReference type="SUPFAM" id="SSF53756">
    <property type="entry name" value="UDP-Glycosyltransferase/glycogen phosphorylase"/>
    <property type="match status" value="1"/>
</dbReference>
<comment type="caution">
    <text evidence="6">The sequence shown here is derived from an EMBL/GenBank/DDBJ whole genome shotgun (WGS) entry which is preliminary data.</text>
</comment>
<reference evidence="7" key="1">
    <citation type="submission" date="2016-06" db="EMBL/GenBank/DDBJ databases">
        <title>Parallel loss of symbiosis genes in relatives of nitrogen-fixing non-legume Parasponia.</title>
        <authorList>
            <person name="Van Velzen R."/>
            <person name="Holmer R."/>
            <person name="Bu F."/>
            <person name="Rutten L."/>
            <person name="Van Zeijl A."/>
            <person name="Liu W."/>
            <person name="Santuari L."/>
            <person name="Cao Q."/>
            <person name="Sharma T."/>
            <person name="Shen D."/>
            <person name="Roswanjaya Y."/>
            <person name="Wardhani T."/>
            <person name="Kalhor M.S."/>
            <person name="Jansen J."/>
            <person name="Van den Hoogen J."/>
            <person name="Gungor B."/>
            <person name="Hartog M."/>
            <person name="Hontelez J."/>
            <person name="Verver J."/>
            <person name="Yang W.-C."/>
            <person name="Schijlen E."/>
            <person name="Repin R."/>
            <person name="Schilthuizen M."/>
            <person name="Schranz E."/>
            <person name="Heidstra R."/>
            <person name="Miyata K."/>
            <person name="Fedorova E."/>
            <person name="Kohlen W."/>
            <person name="Bisseling T."/>
            <person name="Smit S."/>
            <person name="Geurts R."/>
        </authorList>
    </citation>
    <scope>NUCLEOTIDE SEQUENCE [LARGE SCALE GENOMIC DNA]</scope>
    <source>
        <strain evidence="7">cv. WU1-14</strain>
    </source>
</reference>
<dbReference type="InterPro" id="IPR002213">
    <property type="entry name" value="UDP_glucos_trans"/>
</dbReference>
<evidence type="ECO:0000313" key="6">
    <source>
        <dbReference type="EMBL" id="PON35612.1"/>
    </source>
</evidence>
<evidence type="ECO:0000313" key="7">
    <source>
        <dbReference type="Proteomes" id="UP000237105"/>
    </source>
</evidence>
<keyword evidence="3 4" id="KW-0808">Transferase</keyword>
<protein>
    <recommendedName>
        <fullName evidence="5">Glycosyltransferase</fullName>
        <ecNumber evidence="5">2.4.1.-</ecNumber>
    </recommendedName>
</protein>
<dbReference type="EC" id="2.4.1.-" evidence="5"/>
<dbReference type="GO" id="GO:0035251">
    <property type="term" value="F:UDP-glucosyltransferase activity"/>
    <property type="evidence" value="ECO:0007669"/>
    <property type="project" value="InterPro"/>
</dbReference>
<dbReference type="EMBL" id="JXTB01000605">
    <property type="protein sequence ID" value="PON35612.1"/>
    <property type="molecule type" value="Genomic_DNA"/>
</dbReference>
<evidence type="ECO:0000256" key="1">
    <source>
        <dbReference type="ARBA" id="ARBA00009995"/>
    </source>
</evidence>
<evidence type="ECO:0000256" key="3">
    <source>
        <dbReference type="ARBA" id="ARBA00022679"/>
    </source>
</evidence>
<dbReference type="PANTHER" id="PTHR48048">
    <property type="entry name" value="GLYCOSYLTRANSFERASE"/>
    <property type="match status" value="1"/>
</dbReference>
<comment type="similarity">
    <text evidence="1 4">Belongs to the UDP-glycosyltransferase family.</text>
</comment>
<dbReference type="Proteomes" id="UP000237105">
    <property type="component" value="Unassembled WGS sequence"/>
</dbReference>
<dbReference type="InterPro" id="IPR035595">
    <property type="entry name" value="UDP_glycos_trans_CS"/>
</dbReference>
<gene>
    <name evidence="6" type="ORF">PanWU01x14_335130</name>
</gene>
<accession>A0A2P5AGF3</accession>
<evidence type="ECO:0000256" key="4">
    <source>
        <dbReference type="RuleBase" id="RU003718"/>
    </source>
</evidence>
<name>A0A2P5AGF3_PARAD</name>
<dbReference type="PROSITE" id="PS00375">
    <property type="entry name" value="UDPGT"/>
    <property type="match status" value="1"/>
</dbReference>
<organism evidence="6 7">
    <name type="scientific">Parasponia andersonii</name>
    <name type="common">Sponia andersonii</name>
    <dbReference type="NCBI Taxonomy" id="3476"/>
    <lineage>
        <taxon>Eukaryota</taxon>
        <taxon>Viridiplantae</taxon>
        <taxon>Streptophyta</taxon>
        <taxon>Embryophyta</taxon>
        <taxon>Tracheophyta</taxon>
        <taxon>Spermatophyta</taxon>
        <taxon>Magnoliopsida</taxon>
        <taxon>eudicotyledons</taxon>
        <taxon>Gunneridae</taxon>
        <taxon>Pentapetalae</taxon>
        <taxon>rosids</taxon>
        <taxon>fabids</taxon>
        <taxon>Rosales</taxon>
        <taxon>Cannabaceae</taxon>
        <taxon>Parasponia</taxon>
    </lineage>
</organism>
<keyword evidence="2 4" id="KW-0328">Glycosyltransferase</keyword>
<dbReference type="FunFam" id="3.40.50.2000:FF:000020">
    <property type="entry name" value="Glycosyltransferase"/>
    <property type="match status" value="1"/>
</dbReference>
<dbReference type="InterPro" id="IPR050481">
    <property type="entry name" value="UDP-glycosyltransf_plant"/>
</dbReference>
<evidence type="ECO:0000256" key="5">
    <source>
        <dbReference type="RuleBase" id="RU362057"/>
    </source>
</evidence>
<dbReference type="Gene3D" id="3.40.50.2000">
    <property type="entry name" value="Glycogen Phosphorylase B"/>
    <property type="match status" value="2"/>
</dbReference>
<evidence type="ECO:0000256" key="2">
    <source>
        <dbReference type="ARBA" id="ARBA00022676"/>
    </source>
</evidence>
<keyword evidence="7" id="KW-1185">Reference proteome</keyword>
<dbReference type="OrthoDB" id="5835829at2759"/>
<dbReference type="PANTHER" id="PTHR48048:SF56">
    <property type="entry name" value="GLYCOSYLTRANSFERASE"/>
    <property type="match status" value="1"/>
</dbReference>
<sequence length="470" mass="51748">MQESVVLCPAPGFHHMVSMVEFGKLILRHHPYFKVTILVTTMPPDAATTSLYIDTISQINVPISFFTLPSIDLPQSIAQSRTEAFVEIIRLNSANVVDALGALSLTSTVVALITSAFHVAYHPHIPTYYYFTSCASALSVILYLPTIHDQTSKSFKDLDDTLLHFPGLPPLKASEMPDALRDRDDPAYRYFLNVASCLPRLKGVIVNTFDSLEPHVIKAIIDGACVVSETTPPIYRVGPFIVQAKDRAVGFSEVSFDCLAWLDSQPQRSVVFLCFGRRGSFSELQLKEMAIGLEKSNHRFLWVVKGPLNPNTEPDLEVLLPEGFLERTKDRGMVVKSWAPQSAILSHDSVGGFVTHCGWNSVLEAVTCGVPMAAWPLYAEQRMNSIVLVEDMKLATPIEKVSSSSTSEELVSAGELEKRVRLLMDSESEEGKGLRERSLALKAMAVEAWTSGGSSCASFSKMVASWKPGY</sequence>
<dbReference type="Pfam" id="PF00201">
    <property type="entry name" value="UDPGT"/>
    <property type="match status" value="1"/>
</dbReference>
<dbReference type="CDD" id="cd03784">
    <property type="entry name" value="GT1_Gtf-like"/>
    <property type="match status" value="1"/>
</dbReference>
<proteinExistence type="inferred from homology"/>